<name>A0A8T0H6F6_CERPU</name>
<organism evidence="2 3">
    <name type="scientific">Ceratodon purpureus</name>
    <name type="common">Fire moss</name>
    <name type="synonym">Dicranum purpureum</name>
    <dbReference type="NCBI Taxonomy" id="3225"/>
    <lineage>
        <taxon>Eukaryota</taxon>
        <taxon>Viridiplantae</taxon>
        <taxon>Streptophyta</taxon>
        <taxon>Embryophyta</taxon>
        <taxon>Bryophyta</taxon>
        <taxon>Bryophytina</taxon>
        <taxon>Bryopsida</taxon>
        <taxon>Dicranidae</taxon>
        <taxon>Pseudoditrichales</taxon>
        <taxon>Ditrichaceae</taxon>
        <taxon>Ceratodon</taxon>
    </lineage>
</organism>
<accession>A0A8T0H6F6</accession>
<keyword evidence="1" id="KW-1133">Transmembrane helix</keyword>
<sequence length="246" mass="26846">MAESTSAQQVQSEGPCKKMEDLDDAVGEAVHVFVEERKGKPISVVARLRTLVHHPKMSLKIEHFTFSDAAKWVRQGRPAWRGFLIAAVLIAAFAALTGLVAFALIFISSSLNVAFASFLVAVSTIGFIWAFFFSSITVVYMGALGFGGLTIGSIAFFSVWAVIILSGWAGIAWVIWQGLRKAFQIGRYLILLAGSFLLSFPAVQELGAKFKEYVAQVQACTGSLKLHLGAKFKEHILLKQKKTAMD</sequence>
<dbReference type="PANTHER" id="PTHR35508">
    <property type="entry name" value="VOLTAGE-DEPENDENT L-TYPE CALCIUM CHANNEL SUBUNIT"/>
    <property type="match status" value="1"/>
</dbReference>
<dbReference type="EMBL" id="CM026428">
    <property type="protein sequence ID" value="KAG0566297.1"/>
    <property type="molecule type" value="Genomic_DNA"/>
</dbReference>
<feature type="transmembrane region" description="Helical" evidence="1">
    <location>
        <begin position="113"/>
        <end position="142"/>
    </location>
</feature>
<dbReference type="PANTHER" id="PTHR35508:SF1">
    <property type="entry name" value="VOLTAGE-DEPENDENT L-TYPE CALCIUM CHANNEL SUBUNIT"/>
    <property type="match status" value="1"/>
</dbReference>
<evidence type="ECO:0000256" key="1">
    <source>
        <dbReference type="SAM" id="Phobius"/>
    </source>
</evidence>
<keyword evidence="1" id="KW-0812">Transmembrane</keyword>
<feature type="transmembrane region" description="Helical" evidence="1">
    <location>
        <begin position="83"/>
        <end position="107"/>
    </location>
</feature>
<feature type="transmembrane region" description="Helical" evidence="1">
    <location>
        <begin position="154"/>
        <end position="176"/>
    </location>
</feature>
<dbReference type="Proteomes" id="UP000822688">
    <property type="component" value="Chromosome 7"/>
</dbReference>
<reference evidence="2" key="1">
    <citation type="submission" date="2020-06" db="EMBL/GenBank/DDBJ databases">
        <title>WGS assembly of Ceratodon purpureus strain R40.</title>
        <authorList>
            <person name="Carey S.B."/>
            <person name="Jenkins J."/>
            <person name="Shu S."/>
            <person name="Lovell J.T."/>
            <person name="Sreedasyam A."/>
            <person name="Maumus F."/>
            <person name="Tiley G.P."/>
            <person name="Fernandez-Pozo N."/>
            <person name="Barry K."/>
            <person name="Chen C."/>
            <person name="Wang M."/>
            <person name="Lipzen A."/>
            <person name="Daum C."/>
            <person name="Saski C.A."/>
            <person name="Payton A.C."/>
            <person name="Mcbreen J.C."/>
            <person name="Conrad R.E."/>
            <person name="Kollar L.M."/>
            <person name="Olsson S."/>
            <person name="Huttunen S."/>
            <person name="Landis J.B."/>
            <person name="Wickett N.J."/>
            <person name="Johnson M.G."/>
            <person name="Rensing S.A."/>
            <person name="Grimwood J."/>
            <person name="Schmutz J."/>
            <person name="Mcdaniel S.F."/>
        </authorList>
    </citation>
    <scope>NUCLEOTIDE SEQUENCE</scope>
    <source>
        <strain evidence="2">R40</strain>
    </source>
</reference>
<feature type="transmembrane region" description="Helical" evidence="1">
    <location>
        <begin position="182"/>
        <end position="203"/>
    </location>
</feature>
<evidence type="ECO:0000313" key="3">
    <source>
        <dbReference type="Proteomes" id="UP000822688"/>
    </source>
</evidence>
<proteinExistence type="predicted"/>
<keyword evidence="3" id="KW-1185">Reference proteome</keyword>
<evidence type="ECO:0000313" key="2">
    <source>
        <dbReference type="EMBL" id="KAG0566297.1"/>
    </source>
</evidence>
<keyword evidence="1" id="KW-0472">Membrane</keyword>
<comment type="caution">
    <text evidence="2">The sequence shown here is derived from an EMBL/GenBank/DDBJ whole genome shotgun (WGS) entry which is preliminary data.</text>
</comment>
<protein>
    <submittedName>
        <fullName evidence="2">Uncharacterized protein</fullName>
    </submittedName>
</protein>
<dbReference type="AlphaFoldDB" id="A0A8T0H6F6"/>
<gene>
    <name evidence="2" type="ORF">KC19_7G053100</name>
</gene>